<dbReference type="RefSeq" id="WP_156214508.1">
    <property type="nucleotide sequence ID" value="NZ_WOFH01000001.1"/>
</dbReference>
<evidence type="ECO:0000313" key="2">
    <source>
        <dbReference type="EMBL" id="MUN35593.1"/>
    </source>
</evidence>
<proteinExistence type="predicted"/>
<reference evidence="2 3" key="1">
    <citation type="submission" date="2019-11" db="EMBL/GenBank/DDBJ databases">
        <authorList>
            <person name="Cao P."/>
        </authorList>
    </citation>
    <scope>NUCLEOTIDE SEQUENCE [LARGE SCALE GENOMIC DNA]</scope>
    <source>
        <strain evidence="2 3">NEAU-AAG5</strain>
    </source>
</reference>
<protein>
    <submittedName>
        <fullName evidence="2">ArsR family transcriptional regulator</fullName>
    </submittedName>
</protein>
<comment type="caution">
    <text evidence="2">The sequence shown here is derived from an EMBL/GenBank/DDBJ whole genome shotgun (WGS) entry which is preliminary data.</text>
</comment>
<sequence length="221" mass="24193">MRSNPVGSAAEFRRRKGRVPDAFPRNARSPAPPQPPIFRSRFQGELLARVLLGPEHEITMLDLAVMLRSDLGSVMREVESLADAGVVALRRTLAGRVVVRDTSSPLYEPLAQLIMLTFGPATVVADVFGRLPAVRELHLFGPWAKRYEGIHGDPPGDVEVLVIGDLGPEAAFDAAQQASARLGLPVHPVVRTLAQWQDDNDPFLREIRASPLIQVTTPHSH</sequence>
<dbReference type="AlphaFoldDB" id="A0A7K1KTY0"/>
<name>A0A7K1KTY0_9ACTN</name>
<feature type="region of interest" description="Disordered" evidence="1">
    <location>
        <begin position="1"/>
        <end position="35"/>
    </location>
</feature>
<gene>
    <name evidence="2" type="ORF">GNZ18_03120</name>
</gene>
<accession>A0A7K1KTY0</accession>
<evidence type="ECO:0000313" key="3">
    <source>
        <dbReference type="Proteomes" id="UP000432015"/>
    </source>
</evidence>
<evidence type="ECO:0000256" key="1">
    <source>
        <dbReference type="SAM" id="MobiDB-lite"/>
    </source>
</evidence>
<dbReference type="Proteomes" id="UP000432015">
    <property type="component" value="Unassembled WGS sequence"/>
</dbReference>
<keyword evidence="3" id="KW-1185">Reference proteome</keyword>
<organism evidence="2 3">
    <name type="scientific">Actinomadura litoris</name>
    <dbReference type="NCBI Taxonomy" id="2678616"/>
    <lineage>
        <taxon>Bacteria</taxon>
        <taxon>Bacillati</taxon>
        <taxon>Actinomycetota</taxon>
        <taxon>Actinomycetes</taxon>
        <taxon>Streptosporangiales</taxon>
        <taxon>Thermomonosporaceae</taxon>
        <taxon>Actinomadura</taxon>
    </lineage>
</organism>
<dbReference type="EMBL" id="WOFH01000001">
    <property type="protein sequence ID" value="MUN35593.1"/>
    <property type="molecule type" value="Genomic_DNA"/>
</dbReference>